<dbReference type="EMBL" id="PZPP01000010">
    <property type="protein sequence ID" value="PTM35940.1"/>
    <property type="molecule type" value="Genomic_DNA"/>
</dbReference>
<comment type="caution">
    <text evidence="2">The sequence shown here is derived from an EMBL/GenBank/DDBJ whole genome shotgun (WGS) entry which is preliminary data.</text>
</comment>
<organism evidence="2 3">
    <name type="scientific">Enterobacter cloacae</name>
    <dbReference type="NCBI Taxonomy" id="550"/>
    <lineage>
        <taxon>Bacteria</taxon>
        <taxon>Pseudomonadati</taxon>
        <taxon>Pseudomonadota</taxon>
        <taxon>Gammaproteobacteria</taxon>
        <taxon>Enterobacterales</taxon>
        <taxon>Enterobacteriaceae</taxon>
        <taxon>Enterobacter</taxon>
        <taxon>Enterobacter cloacae complex</taxon>
    </lineage>
</organism>
<dbReference type="AlphaFoldDB" id="A0A2T4Y176"/>
<keyword evidence="1" id="KW-0472">Membrane</keyword>
<dbReference type="OrthoDB" id="6476616at2"/>
<evidence type="ECO:0000313" key="3">
    <source>
        <dbReference type="Proteomes" id="UP000241614"/>
    </source>
</evidence>
<reference evidence="2 3" key="1">
    <citation type="submission" date="2018-04" db="EMBL/GenBank/DDBJ databases">
        <title>Genome sequencing reveals highly heavy metal resistance and biotechnology application of the novel Enterobacter cloacae amazonensis isolated from wastewater river in Manaus - Amazonas.</title>
        <authorList>
            <person name="Astolfi M.C.T."/>
            <person name="Carvalho E.B.D.S."/>
            <person name="Lacerda L.B."/>
            <person name="Pinto M.V."/>
            <person name="Nogueira V.B."/>
            <person name="Barros A.M."/>
            <person name="Astolfi-Filho S."/>
        </authorList>
    </citation>
    <scope>NUCLEOTIDE SEQUENCE [LARGE SCALE GENOMIC DNA]</scope>
    <source>
        <strain evidence="3">amazonensis</strain>
    </source>
</reference>
<dbReference type="RefSeq" id="WP_063448422.1">
    <property type="nucleotide sequence ID" value="NZ_PZPP01000010.1"/>
</dbReference>
<evidence type="ECO:0000313" key="2">
    <source>
        <dbReference type="EMBL" id="PTM35940.1"/>
    </source>
</evidence>
<accession>A0A2T4Y176</accession>
<keyword evidence="1" id="KW-0812">Transmembrane</keyword>
<dbReference type="Proteomes" id="UP000241614">
    <property type="component" value="Unassembled WGS sequence"/>
</dbReference>
<keyword evidence="1" id="KW-1133">Transmembrane helix</keyword>
<protein>
    <submittedName>
        <fullName evidence="2">Uncharacterized protein</fullName>
    </submittedName>
</protein>
<evidence type="ECO:0000256" key="1">
    <source>
        <dbReference type="SAM" id="Phobius"/>
    </source>
</evidence>
<sequence>MDILSFLLGLLAALAIIGIAFYWLKKIHTKRKLKQYRSNGLDSSLKDAKTLLNAADHLNAIDNNAIGAIWRARQCSEHASKNGEVYAIKGSWALKKKMMKVGPNGYLNDNPLPRSCGCYLTYIYNLRSLPDNMLTANANKILKK</sequence>
<proteinExistence type="predicted"/>
<gene>
    <name evidence="2" type="ORF">DA103_09185</name>
</gene>
<name>A0A2T4Y176_ENTCL</name>
<feature type="transmembrane region" description="Helical" evidence="1">
    <location>
        <begin position="6"/>
        <end position="24"/>
    </location>
</feature>